<evidence type="ECO:0000256" key="11">
    <source>
        <dbReference type="SAM" id="MobiDB-lite"/>
    </source>
</evidence>
<gene>
    <name evidence="12" type="ORF">PYX00_006106</name>
</gene>
<dbReference type="GO" id="GO:0009922">
    <property type="term" value="F:fatty acid elongase activity"/>
    <property type="evidence" value="ECO:0007669"/>
    <property type="project" value="UniProtKB-EC"/>
</dbReference>
<comment type="caution">
    <text evidence="12">The sequence shown here is derived from an EMBL/GenBank/DDBJ whole genome shotgun (WGS) entry which is preliminary data.</text>
</comment>
<dbReference type="InterPro" id="IPR002076">
    <property type="entry name" value="ELO_fam"/>
</dbReference>
<dbReference type="PANTHER" id="PTHR11157:SF69">
    <property type="entry name" value="ELONGATION OF VERY LONG CHAIN FATTY ACIDS PROTEIN 7"/>
    <property type="match status" value="1"/>
</dbReference>
<feature type="compositionally biased region" description="Basic and acidic residues" evidence="11">
    <location>
        <begin position="16"/>
        <end position="26"/>
    </location>
</feature>
<keyword evidence="8 10" id="KW-0472">Membrane</keyword>
<evidence type="ECO:0000256" key="5">
    <source>
        <dbReference type="ARBA" id="ARBA00022832"/>
    </source>
</evidence>
<keyword evidence="7 10" id="KW-0443">Lipid metabolism</keyword>
<keyword evidence="9 10" id="KW-0275">Fatty acid biosynthesis</keyword>
<protein>
    <recommendedName>
        <fullName evidence="10">Elongation of very long chain fatty acids protein</fullName>
        <ecNumber evidence="10">2.3.1.199</ecNumber>
    </recommendedName>
    <alternativeName>
        <fullName evidence="10">Very-long-chain 3-oxoacyl-CoA synthase</fullName>
    </alternativeName>
</protein>
<dbReference type="GO" id="GO:0034625">
    <property type="term" value="P:fatty acid elongation, monounsaturated fatty acid"/>
    <property type="evidence" value="ECO:0007669"/>
    <property type="project" value="TreeGrafter"/>
</dbReference>
<feature type="transmembrane region" description="Helical" evidence="10">
    <location>
        <begin position="85"/>
        <end position="104"/>
    </location>
</feature>
<evidence type="ECO:0000256" key="6">
    <source>
        <dbReference type="ARBA" id="ARBA00022989"/>
    </source>
</evidence>
<dbReference type="GO" id="GO:0030148">
    <property type="term" value="P:sphingolipid biosynthetic process"/>
    <property type="evidence" value="ECO:0007669"/>
    <property type="project" value="TreeGrafter"/>
</dbReference>
<evidence type="ECO:0000256" key="1">
    <source>
        <dbReference type="ARBA" id="ARBA00004141"/>
    </source>
</evidence>
<feature type="transmembrane region" description="Helical" evidence="10">
    <location>
        <begin position="154"/>
        <end position="171"/>
    </location>
</feature>
<keyword evidence="6 10" id="KW-1133">Transmembrane helix</keyword>
<dbReference type="GO" id="GO:0034626">
    <property type="term" value="P:fatty acid elongation, polyunsaturated fatty acid"/>
    <property type="evidence" value="ECO:0007669"/>
    <property type="project" value="TreeGrafter"/>
</dbReference>
<feature type="transmembrane region" description="Helical" evidence="10">
    <location>
        <begin position="177"/>
        <end position="197"/>
    </location>
</feature>
<dbReference type="Pfam" id="PF01151">
    <property type="entry name" value="ELO"/>
    <property type="match status" value="1"/>
</dbReference>
<evidence type="ECO:0000256" key="9">
    <source>
        <dbReference type="ARBA" id="ARBA00023160"/>
    </source>
</evidence>
<evidence type="ECO:0000256" key="7">
    <source>
        <dbReference type="ARBA" id="ARBA00023098"/>
    </source>
</evidence>
<dbReference type="GO" id="GO:0005789">
    <property type="term" value="C:endoplasmic reticulum membrane"/>
    <property type="evidence" value="ECO:0007669"/>
    <property type="project" value="TreeGrafter"/>
</dbReference>
<evidence type="ECO:0000256" key="3">
    <source>
        <dbReference type="ARBA" id="ARBA00022679"/>
    </source>
</evidence>
<dbReference type="EMBL" id="JARGDH010000003">
    <property type="protein sequence ID" value="KAL0273445.1"/>
    <property type="molecule type" value="Genomic_DNA"/>
</dbReference>
<reference evidence="12" key="1">
    <citation type="journal article" date="2024" name="Gigascience">
        <title>Chromosome-level genome of the poultry shaft louse Menopon gallinae provides insight into the host-switching and adaptive evolution of parasitic lice.</title>
        <authorList>
            <person name="Xu Y."/>
            <person name="Ma L."/>
            <person name="Liu S."/>
            <person name="Liang Y."/>
            <person name="Liu Q."/>
            <person name="He Z."/>
            <person name="Tian L."/>
            <person name="Duan Y."/>
            <person name="Cai W."/>
            <person name="Li H."/>
            <person name="Song F."/>
        </authorList>
    </citation>
    <scope>NUCLEOTIDE SEQUENCE</scope>
    <source>
        <strain evidence="12">Cailab_2023a</strain>
    </source>
</reference>
<keyword evidence="5 10" id="KW-0276">Fatty acid metabolism</keyword>
<dbReference type="AlphaFoldDB" id="A0AAW2HW20"/>
<evidence type="ECO:0000256" key="8">
    <source>
        <dbReference type="ARBA" id="ARBA00023136"/>
    </source>
</evidence>
<sequence length="294" mass="34297">MHSLLYNRTYPEKYKEKGETEIDSRLHSSLRGGGGGGGGRREEKLTPHVFKIFQTIRLCHIYFLSKITELADTVFFVLKKKHKHISLLHVFHHAAMPFSVWFGVKYHPGGNLAFFGLPNLFVHTWMYLYYFVAALGPKYQKYIWWKRHITQMQLAQFIIVMMYMLFVAIKCDVNKTLLLWTILMDIAFVVLFVDFYWKTYVKKKGASNGKSFRIRDPIRSGMIGAIFFRYGGDLRCRGRFAEIRGGGCSLGENQRIFPAEGKLREKGSVIFSHHNLSFYVSFLSFPRIFMPPKF</sequence>
<evidence type="ECO:0000256" key="2">
    <source>
        <dbReference type="ARBA" id="ARBA00022516"/>
    </source>
</evidence>
<accession>A0AAW2HW20</accession>
<dbReference type="EC" id="2.3.1.199" evidence="10"/>
<comment type="subcellular location">
    <subcellularLocation>
        <location evidence="1">Membrane</location>
        <topology evidence="1">Multi-pass membrane protein</topology>
    </subcellularLocation>
</comment>
<keyword evidence="2 10" id="KW-0444">Lipid biosynthesis</keyword>
<keyword evidence="3 10" id="KW-0808">Transferase</keyword>
<proteinExistence type="inferred from homology"/>
<keyword evidence="4 10" id="KW-0812">Transmembrane</keyword>
<evidence type="ECO:0000256" key="10">
    <source>
        <dbReference type="RuleBase" id="RU361115"/>
    </source>
</evidence>
<organism evidence="12">
    <name type="scientific">Menopon gallinae</name>
    <name type="common">poultry shaft louse</name>
    <dbReference type="NCBI Taxonomy" id="328185"/>
    <lineage>
        <taxon>Eukaryota</taxon>
        <taxon>Metazoa</taxon>
        <taxon>Ecdysozoa</taxon>
        <taxon>Arthropoda</taxon>
        <taxon>Hexapoda</taxon>
        <taxon>Insecta</taxon>
        <taxon>Pterygota</taxon>
        <taxon>Neoptera</taxon>
        <taxon>Paraneoptera</taxon>
        <taxon>Psocodea</taxon>
        <taxon>Troctomorpha</taxon>
        <taxon>Phthiraptera</taxon>
        <taxon>Amblycera</taxon>
        <taxon>Menoponidae</taxon>
        <taxon>Menopon</taxon>
    </lineage>
</organism>
<dbReference type="GO" id="GO:0042761">
    <property type="term" value="P:very long-chain fatty acid biosynthetic process"/>
    <property type="evidence" value="ECO:0007669"/>
    <property type="project" value="TreeGrafter"/>
</dbReference>
<comment type="catalytic activity">
    <reaction evidence="10">
        <text>a very-long-chain acyl-CoA + malonyl-CoA + H(+) = a very-long-chain 3-oxoacyl-CoA + CO2 + CoA</text>
        <dbReference type="Rhea" id="RHEA:32727"/>
        <dbReference type="ChEBI" id="CHEBI:15378"/>
        <dbReference type="ChEBI" id="CHEBI:16526"/>
        <dbReference type="ChEBI" id="CHEBI:57287"/>
        <dbReference type="ChEBI" id="CHEBI:57384"/>
        <dbReference type="ChEBI" id="CHEBI:90725"/>
        <dbReference type="ChEBI" id="CHEBI:90736"/>
        <dbReference type="EC" id="2.3.1.199"/>
    </reaction>
</comment>
<comment type="caution">
    <text evidence="10">Lacks conserved residue(s) required for the propagation of feature annotation.</text>
</comment>
<name>A0AAW2HW20_9NEOP</name>
<feature type="region of interest" description="Disordered" evidence="11">
    <location>
        <begin position="16"/>
        <end position="42"/>
    </location>
</feature>
<evidence type="ECO:0000256" key="4">
    <source>
        <dbReference type="ARBA" id="ARBA00022692"/>
    </source>
</evidence>
<evidence type="ECO:0000313" key="12">
    <source>
        <dbReference type="EMBL" id="KAL0273445.1"/>
    </source>
</evidence>
<feature type="transmembrane region" description="Helical" evidence="10">
    <location>
        <begin position="110"/>
        <end position="133"/>
    </location>
</feature>
<dbReference type="PANTHER" id="PTHR11157">
    <property type="entry name" value="FATTY ACID ACYL TRANSFERASE-RELATED"/>
    <property type="match status" value="1"/>
</dbReference>
<comment type="similarity">
    <text evidence="10">Belongs to the ELO family.</text>
</comment>
<dbReference type="GO" id="GO:0019367">
    <property type="term" value="P:fatty acid elongation, saturated fatty acid"/>
    <property type="evidence" value="ECO:0007669"/>
    <property type="project" value="TreeGrafter"/>
</dbReference>